<reference evidence="2" key="1">
    <citation type="journal article" date="2021" name="Microb. Physiol.">
        <title>Proteogenomic Insights into the Physiology of Marine, Sulfate-Reducing, Filamentous Desulfonema limicola and Desulfonema magnum.</title>
        <authorList>
            <person name="Schnaars V."/>
            <person name="Wohlbrand L."/>
            <person name="Scheve S."/>
            <person name="Hinrichs C."/>
            <person name="Reinhardt R."/>
            <person name="Rabus R."/>
        </authorList>
    </citation>
    <scope>NUCLEOTIDE SEQUENCE</scope>
    <source>
        <strain evidence="2">4be13</strain>
    </source>
</reference>
<dbReference type="EMBL" id="CP061800">
    <property type="protein sequence ID" value="QTA85851.1"/>
    <property type="molecule type" value="Genomic_DNA"/>
</dbReference>
<sequence>MQQRNPAFFQDEALSPAGKSRVSSPSRVCSVTARKLFDLLSLALRNGFFQDVKNAKI</sequence>
<accession>A0A975BI70</accession>
<proteinExistence type="predicted"/>
<keyword evidence="3" id="KW-1185">Reference proteome</keyword>
<evidence type="ECO:0000256" key="1">
    <source>
        <dbReference type="SAM" id="MobiDB-lite"/>
    </source>
</evidence>
<dbReference type="Proteomes" id="UP000663722">
    <property type="component" value="Chromosome"/>
</dbReference>
<feature type="region of interest" description="Disordered" evidence="1">
    <location>
        <begin position="1"/>
        <end position="24"/>
    </location>
</feature>
<evidence type="ECO:0000313" key="2">
    <source>
        <dbReference type="EMBL" id="QTA85851.1"/>
    </source>
</evidence>
<dbReference type="KEGG" id="dmm:dnm_018660"/>
<name>A0A975BI70_9BACT</name>
<dbReference type="AlphaFoldDB" id="A0A975BI70"/>
<gene>
    <name evidence="2" type="ORF">dnm_018660</name>
</gene>
<organism evidence="2 3">
    <name type="scientific">Desulfonema magnum</name>
    <dbReference type="NCBI Taxonomy" id="45655"/>
    <lineage>
        <taxon>Bacteria</taxon>
        <taxon>Pseudomonadati</taxon>
        <taxon>Thermodesulfobacteriota</taxon>
        <taxon>Desulfobacteria</taxon>
        <taxon>Desulfobacterales</taxon>
        <taxon>Desulfococcaceae</taxon>
        <taxon>Desulfonema</taxon>
    </lineage>
</organism>
<protein>
    <submittedName>
        <fullName evidence="2">Uncharacterized protein</fullName>
    </submittedName>
</protein>
<evidence type="ECO:0000313" key="3">
    <source>
        <dbReference type="Proteomes" id="UP000663722"/>
    </source>
</evidence>